<dbReference type="EMBL" id="LR796423">
    <property type="protein sequence ID" value="CAB4143464.1"/>
    <property type="molecule type" value="Genomic_DNA"/>
</dbReference>
<protein>
    <submittedName>
        <fullName evidence="1">WYL domain containing protein</fullName>
    </submittedName>
</protein>
<proteinExistence type="predicted"/>
<reference evidence="1" key="1">
    <citation type="submission" date="2020-04" db="EMBL/GenBank/DDBJ databases">
        <authorList>
            <person name="Chiriac C."/>
            <person name="Salcher M."/>
            <person name="Ghai R."/>
            <person name="Kavagutti S V."/>
        </authorList>
    </citation>
    <scope>NUCLEOTIDE SEQUENCE</scope>
</reference>
<accession>A0A6J5M9T1</accession>
<dbReference type="InterPro" id="IPR024401">
    <property type="entry name" value="WYL_prot"/>
</dbReference>
<gene>
    <name evidence="1" type="ORF">UFOVP447_154</name>
</gene>
<sequence>MDLNNSENISTTSLSFSRAEISKALHEQNAEITFTKKDGTDRVMKCTLRSEVAIPYEKKTDRTREGKENILPVWDLEADGWRSVNIDTIKEVKYYGVS</sequence>
<evidence type="ECO:0000313" key="1">
    <source>
        <dbReference type="EMBL" id="CAB4143464.1"/>
    </source>
</evidence>
<organism evidence="1">
    <name type="scientific">uncultured Caudovirales phage</name>
    <dbReference type="NCBI Taxonomy" id="2100421"/>
    <lineage>
        <taxon>Viruses</taxon>
        <taxon>Duplodnaviria</taxon>
        <taxon>Heunggongvirae</taxon>
        <taxon>Uroviricota</taxon>
        <taxon>Caudoviricetes</taxon>
        <taxon>Peduoviridae</taxon>
        <taxon>Maltschvirus</taxon>
        <taxon>Maltschvirus maltsch</taxon>
    </lineage>
</organism>
<dbReference type="Pfam" id="PF10902">
    <property type="entry name" value="WYL_2"/>
    <property type="match status" value="1"/>
</dbReference>
<name>A0A6J5M9T1_9CAUD</name>